<dbReference type="AlphaFoldDB" id="A0A2N7WB66"/>
<evidence type="ECO:0000256" key="6">
    <source>
        <dbReference type="ARBA" id="ARBA00023136"/>
    </source>
</evidence>
<dbReference type="PANTHER" id="PTHR30183:SF2">
    <property type="entry name" value="IRON UTILIZATION PROTEIN"/>
    <property type="match status" value="1"/>
</dbReference>
<feature type="domain" description="ABC transmembrane type-1" evidence="8">
    <location>
        <begin position="120"/>
        <end position="327"/>
    </location>
</feature>
<dbReference type="Pfam" id="PF00528">
    <property type="entry name" value="BPD_transp_1"/>
    <property type="match status" value="1"/>
</dbReference>
<comment type="similarity">
    <text evidence="7">Belongs to the binding-protein-dependent transport system permease family.</text>
</comment>
<feature type="transmembrane region" description="Helical" evidence="7">
    <location>
        <begin position="258"/>
        <end position="275"/>
    </location>
</feature>
<keyword evidence="3" id="KW-1003">Cell membrane</keyword>
<dbReference type="NCBIfam" id="TIGR03226">
    <property type="entry name" value="PhnU"/>
    <property type="match status" value="1"/>
</dbReference>
<feature type="transmembrane region" description="Helical" evidence="7">
    <location>
        <begin position="69"/>
        <end position="88"/>
    </location>
</feature>
<dbReference type="Proteomes" id="UP000235347">
    <property type="component" value="Unassembled WGS sequence"/>
</dbReference>
<dbReference type="PANTHER" id="PTHR30183">
    <property type="entry name" value="MOLYBDENUM TRANSPORT SYSTEM PERMEASE PROTEIN MODB"/>
    <property type="match status" value="1"/>
</dbReference>
<evidence type="ECO:0000256" key="2">
    <source>
        <dbReference type="ARBA" id="ARBA00022448"/>
    </source>
</evidence>
<dbReference type="SUPFAM" id="SSF161098">
    <property type="entry name" value="MetI-like"/>
    <property type="match status" value="1"/>
</dbReference>
<comment type="caution">
    <text evidence="9">The sequence shown here is derived from an EMBL/GenBank/DDBJ whole genome shotgun (WGS) entry which is preliminary data.</text>
</comment>
<evidence type="ECO:0000313" key="9">
    <source>
        <dbReference type="EMBL" id="PMS26605.1"/>
    </source>
</evidence>
<keyword evidence="4 7" id="KW-0812">Transmembrane</keyword>
<accession>A0A2N7WB66</accession>
<protein>
    <submittedName>
        <fullName evidence="9">2-aminoethylphosphonate ABC transporter permease subunit</fullName>
    </submittedName>
</protein>
<feature type="transmembrane region" description="Helical" evidence="7">
    <location>
        <begin position="119"/>
        <end position="147"/>
    </location>
</feature>
<evidence type="ECO:0000256" key="3">
    <source>
        <dbReference type="ARBA" id="ARBA00022475"/>
    </source>
</evidence>
<feature type="transmembrane region" description="Helical" evidence="7">
    <location>
        <begin position="306"/>
        <end position="327"/>
    </location>
</feature>
<proteinExistence type="inferred from homology"/>
<evidence type="ECO:0000256" key="7">
    <source>
        <dbReference type="RuleBase" id="RU363032"/>
    </source>
</evidence>
<feature type="transmembrane region" description="Helical" evidence="7">
    <location>
        <begin position="280"/>
        <end position="300"/>
    </location>
</feature>
<evidence type="ECO:0000256" key="1">
    <source>
        <dbReference type="ARBA" id="ARBA00004651"/>
    </source>
</evidence>
<dbReference type="GO" id="GO:0055085">
    <property type="term" value="P:transmembrane transport"/>
    <property type="evidence" value="ECO:0007669"/>
    <property type="project" value="InterPro"/>
</dbReference>
<evidence type="ECO:0000259" key="8">
    <source>
        <dbReference type="PROSITE" id="PS50928"/>
    </source>
</evidence>
<evidence type="ECO:0000313" key="10">
    <source>
        <dbReference type="Proteomes" id="UP000235347"/>
    </source>
</evidence>
<keyword evidence="6 7" id="KW-0472">Membrane</keyword>
<dbReference type="RefSeq" id="WP_102608996.1">
    <property type="nucleotide sequence ID" value="NZ_CADIKD010000011.1"/>
</dbReference>
<dbReference type="InterPro" id="IPR035906">
    <property type="entry name" value="MetI-like_sf"/>
</dbReference>
<dbReference type="InterPro" id="IPR017636">
    <property type="entry name" value="AminoethylPonate_ABC_perm-PhnU"/>
</dbReference>
<evidence type="ECO:0000256" key="5">
    <source>
        <dbReference type="ARBA" id="ARBA00022989"/>
    </source>
</evidence>
<sequence>MSSSSHLDVAPVVLGATARARAHAPAPAEADPQIAADGARTFAADDADDVTVAAAYASAHKRREWHVRLHLLFIAVVVLGPLVIYPLARLVMLSLMEPHGRVGFHAYATFFSNPDTSGVIGTTVAIVFASGSIAAVLGVALAALLFFRPFPGAAVVTRFLELFVAFPSFLVAFTLIFLYGSQGSVSIALQRLLHGSVPPLDFLFGAGGIVLAEVVFYAPFVVRPTLASFSTIDMRLVEAARSLGANGFMVALRVVAPLAWPGIAAGTILCFLLTLNEFGILLVLGSAHLVTLPVAIYSAATVDLDLPTAAAGAVVMLAMSLSLYALYRSVDRRQAMGAR</sequence>
<name>A0A2N7WB66_9BURK</name>
<dbReference type="NCBIfam" id="NF011624">
    <property type="entry name" value="PRK15050.1"/>
    <property type="match status" value="1"/>
</dbReference>
<keyword evidence="5 7" id="KW-1133">Transmembrane helix</keyword>
<keyword evidence="10" id="KW-1185">Reference proteome</keyword>
<organism evidence="9 10">
    <name type="scientific">Trinickia soli</name>
    <dbReference type="NCBI Taxonomy" id="380675"/>
    <lineage>
        <taxon>Bacteria</taxon>
        <taxon>Pseudomonadati</taxon>
        <taxon>Pseudomonadota</taxon>
        <taxon>Betaproteobacteria</taxon>
        <taxon>Burkholderiales</taxon>
        <taxon>Burkholderiaceae</taxon>
        <taxon>Trinickia</taxon>
    </lineage>
</organism>
<dbReference type="CDD" id="cd06261">
    <property type="entry name" value="TM_PBP2"/>
    <property type="match status" value="1"/>
</dbReference>
<dbReference type="EMBL" id="PNYB01000004">
    <property type="protein sequence ID" value="PMS26605.1"/>
    <property type="molecule type" value="Genomic_DNA"/>
</dbReference>
<comment type="subcellular location">
    <subcellularLocation>
        <location evidence="1 7">Cell membrane</location>
        <topology evidence="1 7">Multi-pass membrane protein</topology>
    </subcellularLocation>
</comment>
<dbReference type="GO" id="GO:0005886">
    <property type="term" value="C:plasma membrane"/>
    <property type="evidence" value="ECO:0007669"/>
    <property type="project" value="UniProtKB-SubCell"/>
</dbReference>
<feature type="transmembrane region" description="Helical" evidence="7">
    <location>
        <begin position="159"/>
        <end position="182"/>
    </location>
</feature>
<dbReference type="PROSITE" id="PS50928">
    <property type="entry name" value="ABC_TM1"/>
    <property type="match status" value="1"/>
</dbReference>
<keyword evidence="2 7" id="KW-0813">Transport</keyword>
<dbReference type="Gene3D" id="1.10.3720.10">
    <property type="entry name" value="MetI-like"/>
    <property type="match status" value="1"/>
</dbReference>
<gene>
    <name evidence="9" type="ORF">C0Z19_06625</name>
</gene>
<evidence type="ECO:0000256" key="4">
    <source>
        <dbReference type="ARBA" id="ARBA00022692"/>
    </source>
</evidence>
<reference evidence="9 10" key="1">
    <citation type="submission" date="2018-01" db="EMBL/GenBank/DDBJ databases">
        <title>Whole genome analyses suggest that Burkholderia sensu lato contains two further novel genera in the rhizoxinica-symbiotica group Mycetohabitans gen. nov., and Trinickia gen. nov.: implications for the evolution of diazotrophy and nodulation in the Burkholderiaceae.</title>
        <authorList>
            <person name="Estrada-de los Santos P."/>
            <person name="Palmer M."/>
            <person name="Chavez-Ramirez B."/>
            <person name="Beukes C."/>
            <person name="Steenkamp E.T."/>
            <person name="Hirsch A.M."/>
            <person name="Manyaka P."/>
            <person name="Maluk M."/>
            <person name="Lafos M."/>
            <person name="Crook M."/>
            <person name="Gross E."/>
            <person name="Simon M.F."/>
            <person name="Bueno dos Reis Junior F."/>
            <person name="Poole P.S."/>
            <person name="Venter S.N."/>
            <person name="James E.K."/>
        </authorList>
    </citation>
    <scope>NUCLEOTIDE SEQUENCE [LARGE SCALE GENOMIC DNA]</scope>
    <source>
        <strain evidence="9 10">GP25-8</strain>
    </source>
</reference>
<dbReference type="InterPro" id="IPR000515">
    <property type="entry name" value="MetI-like"/>
</dbReference>
<dbReference type="GO" id="GO:0033223">
    <property type="term" value="P:2-aminoethylphosphonate transport"/>
    <property type="evidence" value="ECO:0007669"/>
    <property type="project" value="InterPro"/>
</dbReference>